<name>A0A6J2YAK6_SITOR</name>
<sequence length="109" mass="12380">MAASQQQENTVLVESGLKLEKKLNPNDMVVDVLYPVDDIVTIDGPYGRQTKVYLKSGQVVYLPKRMTLSPETIEGLYPKQKALVCRGYKYVEKYKVSTPLLEIVEDWGQ</sequence>
<dbReference type="KEGG" id="soy:115885257"/>
<dbReference type="InParanoid" id="A0A6J2YAK6"/>
<accession>A0A6J2YAK6</accession>
<organism evidence="1 2">
    <name type="scientific">Sitophilus oryzae</name>
    <name type="common">Rice weevil</name>
    <name type="synonym">Curculio oryzae</name>
    <dbReference type="NCBI Taxonomy" id="7048"/>
    <lineage>
        <taxon>Eukaryota</taxon>
        <taxon>Metazoa</taxon>
        <taxon>Ecdysozoa</taxon>
        <taxon>Arthropoda</taxon>
        <taxon>Hexapoda</taxon>
        <taxon>Insecta</taxon>
        <taxon>Pterygota</taxon>
        <taxon>Neoptera</taxon>
        <taxon>Endopterygota</taxon>
        <taxon>Coleoptera</taxon>
        <taxon>Polyphaga</taxon>
        <taxon>Cucujiformia</taxon>
        <taxon>Curculionidae</taxon>
        <taxon>Dryophthorinae</taxon>
        <taxon>Sitophilus</taxon>
    </lineage>
</organism>
<protein>
    <submittedName>
        <fullName evidence="2">Uncharacterized protein LOC115885257</fullName>
    </submittedName>
</protein>
<dbReference type="AlphaFoldDB" id="A0A6J2YAK6"/>
<dbReference type="Proteomes" id="UP000504635">
    <property type="component" value="Unplaced"/>
</dbReference>
<gene>
    <name evidence="2" type="primary">LOC115885257</name>
</gene>
<keyword evidence="1" id="KW-1185">Reference proteome</keyword>
<proteinExistence type="predicted"/>
<dbReference type="GeneID" id="115885257"/>
<reference evidence="2" key="1">
    <citation type="submission" date="2025-08" db="UniProtKB">
        <authorList>
            <consortium name="RefSeq"/>
        </authorList>
    </citation>
    <scope>IDENTIFICATION</scope>
    <source>
        <tissue evidence="2">Gonads</tissue>
    </source>
</reference>
<evidence type="ECO:0000313" key="1">
    <source>
        <dbReference type="Proteomes" id="UP000504635"/>
    </source>
</evidence>
<dbReference type="RefSeq" id="XP_030759965.1">
    <property type="nucleotide sequence ID" value="XM_030904105.1"/>
</dbReference>
<dbReference type="OrthoDB" id="6784066at2759"/>
<evidence type="ECO:0000313" key="2">
    <source>
        <dbReference type="RefSeq" id="XP_030759965.1"/>
    </source>
</evidence>